<comment type="caution">
    <text evidence="2">The sequence shown here is derived from an EMBL/GenBank/DDBJ whole genome shotgun (WGS) entry which is preliminary data.</text>
</comment>
<dbReference type="Gene3D" id="3.40.960.10">
    <property type="entry name" value="VSR Endonuclease"/>
    <property type="match status" value="1"/>
</dbReference>
<protein>
    <submittedName>
        <fullName evidence="2">Very-short-patch-repair endonuclease</fullName>
    </submittedName>
</protein>
<sequence>MPRIKVSPVQRGRAKALRQTMTPAETLLWRHIKAHRINGLGFRRQMPFRNYVVDFACLSAKLIVELDGASHDGLAAQGADAHRDAFFASQGFVVMRFTNEQVKTNLEGVVEAIRQVASERLRVSPPSLTLPHKGGGNEELK</sequence>
<dbReference type="GO" id="GO:0004519">
    <property type="term" value="F:endonuclease activity"/>
    <property type="evidence" value="ECO:0007669"/>
    <property type="project" value="UniProtKB-KW"/>
</dbReference>
<evidence type="ECO:0000313" key="2">
    <source>
        <dbReference type="EMBL" id="PYF02101.1"/>
    </source>
</evidence>
<dbReference type="RefSeq" id="WP_110781322.1">
    <property type="nucleotide sequence ID" value="NZ_QJTI01000014.1"/>
</dbReference>
<keyword evidence="3" id="KW-1185">Reference proteome</keyword>
<dbReference type="InterPro" id="IPR011335">
    <property type="entry name" value="Restrct_endonuc-II-like"/>
</dbReference>
<organism evidence="2 3">
    <name type="scientific">Rhodopseudomonas faecalis</name>
    <dbReference type="NCBI Taxonomy" id="99655"/>
    <lineage>
        <taxon>Bacteria</taxon>
        <taxon>Pseudomonadati</taxon>
        <taxon>Pseudomonadota</taxon>
        <taxon>Alphaproteobacteria</taxon>
        <taxon>Hyphomicrobiales</taxon>
        <taxon>Nitrobacteraceae</taxon>
        <taxon>Rhodopseudomonas</taxon>
    </lineage>
</organism>
<dbReference type="PANTHER" id="PTHR38590:SF1">
    <property type="entry name" value="BLL0828 PROTEIN"/>
    <property type="match status" value="1"/>
</dbReference>
<name>A0A318TAV3_9BRAD</name>
<gene>
    <name evidence="2" type="ORF">BJ122_11416</name>
</gene>
<keyword evidence="2" id="KW-0378">Hydrolase</keyword>
<accession>A0A318TAV3</accession>
<dbReference type="InterPro" id="IPR007569">
    <property type="entry name" value="DUF559"/>
</dbReference>
<dbReference type="PANTHER" id="PTHR38590">
    <property type="entry name" value="BLL0828 PROTEIN"/>
    <property type="match status" value="1"/>
</dbReference>
<dbReference type="InterPro" id="IPR047216">
    <property type="entry name" value="Endonuclease_DUF559_bact"/>
</dbReference>
<evidence type="ECO:0000313" key="3">
    <source>
        <dbReference type="Proteomes" id="UP000248148"/>
    </source>
</evidence>
<dbReference type="EMBL" id="QJTI01000014">
    <property type="protein sequence ID" value="PYF02101.1"/>
    <property type="molecule type" value="Genomic_DNA"/>
</dbReference>
<dbReference type="Pfam" id="PF04480">
    <property type="entry name" value="DUF559"/>
    <property type="match status" value="1"/>
</dbReference>
<keyword evidence="2" id="KW-0255">Endonuclease</keyword>
<dbReference type="AlphaFoldDB" id="A0A318TAV3"/>
<reference evidence="2 3" key="1">
    <citation type="submission" date="2018-06" db="EMBL/GenBank/DDBJ databases">
        <title>Genomic Encyclopedia of Archaeal and Bacterial Type Strains, Phase II (KMG-II): from individual species to whole genera.</title>
        <authorList>
            <person name="Goeker M."/>
        </authorList>
    </citation>
    <scope>NUCLEOTIDE SEQUENCE [LARGE SCALE GENOMIC DNA]</scope>
    <source>
        <strain evidence="2 3">JCM 11668</strain>
    </source>
</reference>
<dbReference type="Proteomes" id="UP000248148">
    <property type="component" value="Unassembled WGS sequence"/>
</dbReference>
<evidence type="ECO:0000259" key="1">
    <source>
        <dbReference type="Pfam" id="PF04480"/>
    </source>
</evidence>
<proteinExistence type="predicted"/>
<keyword evidence="2" id="KW-0540">Nuclease</keyword>
<dbReference type="OrthoDB" id="9798754at2"/>
<dbReference type="SUPFAM" id="SSF52980">
    <property type="entry name" value="Restriction endonuclease-like"/>
    <property type="match status" value="1"/>
</dbReference>
<feature type="domain" description="DUF559" evidence="1">
    <location>
        <begin position="11"/>
        <end position="116"/>
    </location>
</feature>
<dbReference type="CDD" id="cd01038">
    <property type="entry name" value="Endonuclease_DUF559"/>
    <property type="match status" value="1"/>
</dbReference>